<protein>
    <recommendedName>
        <fullName evidence="3">Gustatory receptor</fullName>
    </recommendedName>
</protein>
<proteinExistence type="predicted"/>
<dbReference type="OrthoDB" id="7731029at2759"/>
<reference evidence="1 2" key="1">
    <citation type="submission" date="2020-08" db="EMBL/GenBank/DDBJ databases">
        <title>Aphidius gifuensis genome sequencing and assembly.</title>
        <authorList>
            <person name="Du Z."/>
        </authorList>
    </citation>
    <scope>NUCLEOTIDE SEQUENCE [LARGE SCALE GENOMIC DNA]</scope>
    <source>
        <strain evidence="1">YNYX2018</strain>
        <tissue evidence="1">Adults</tissue>
    </source>
</reference>
<dbReference type="Proteomes" id="UP000639338">
    <property type="component" value="Unassembled WGS sequence"/>
</dbReference>
<dbReference type="AlphaFoldDB" id="A0A834XP16"/>
<organism evidence="1 2">
    <name type="scientific">Aphidius gifuensis</name>
    <name type="common">Parasitoid wasp</name>
    <dbReference type="NCBI Taxonomy" id="684658"/>
    <lineage>
        <taxon>Eukaryota</taxon>
        <taxon>Metazoa</taxon>
        <taxon>Ecdysozoa</taxon>
        <taxon>Arthropoda</taxon>
        <taxon>Hexapoda</taxon>
        <taxon>Insecta</taxon>
        <taxon>Pterygota</taxon>
        <taxon>Neoptera</taxon>
        <taxon>Endopterygota</taxon>
        <taxon>Hymenoptera</taxon>
        <taxon>Apocrita</taxon>
        <taxon>Ichneumonoidea</taxon>
        <taxon>Braconidae</taxon>
        <taxon>Aphidiinae</taxon>
        <taxon>Aphidius</taxon>
    </lineage>
</organism>
<dbReference type="EMBL" id="JACMRX010000005">
    <property type="protein sequence ID" value="KAF7988809.1"/>
    <property type="molecule type" value="Genomic_DNA"/>
</dbReference>
<comment type="caution">
    <text evidence="1">The sequence shown here is derived from an EMBL/GenBank/DDBJ whole genome shotgun (WGS) entry which is preliminary data.</text>
</comment>
<evidence type="ECO:0000313" key="1">
    <source>
        <dbReference type="EMBL" id="KAF7988809.1"/>
    </source>
</evidence>
<name>A0A834XP16_APHGI</name>
<evidence type="ECO:0008006" key="3">
    <source>
        <dbReference type="Google" id="ProtNLM"/>
    </source>
</evidence>
<evidence type="ECO:0000313" key="2">
    <source>
        <dbReference type="Proteomes" id="UP000639338"/>
    </source>
</evidence>
<accession>A0A834XP16</accession>
<gene>
    <name evidence="1" type="ORF">HCN44_007119</name>
</gene>
<sequence length="104" mass="12547">MEDSIAREFEIKYLKEEKLLIEKLKKCEEQRANMRSENKLNYKNYNNSKFVISKEAAIIRNEKLLKDLEISRARLRTLTSFSPTDRELYDRIITYRTCMIHNDP</sequence>
<keyword evidence="2" id="KW-1185">Reference proteome</keyword>